<keyword evidence="1" id="KW-0802">TPR repeat</keyword>
<organism evidence="2 3">
    <name type="scientific">Candidatus Scalindua arabica</name>
    <dbReference type="NCBI Taxonomy" id="1127984"/>
    <lineage>
        <taxon>Bacteria</taxon>
        <taxon>Pseudomonadati</taxon>
        <taxon>Planctomycetota</taxon>
        <taxon>Candidatus Brocadiia</taxon>
        <taxon>Candidatus Brocadiales</taxon>
        <taxon>Candidatus Scalinduaceae</taxon>
        <taxon>Candidatus Scalindua</taxon>
    </lineage>
</organism>
<feature type="repeat" description="TPR" evidence="1">
    <location>
        <begin position="48"/>
        <end position="81"/>
    </location>
</feature>
<dbReference type="PANTHER" id="PTHR44216">
    <property type="entry name" value="PROTEIN O-MANNOSYL-TRANSFERASE TMTC2"/>
    <property type="match status" value="1"/>
</dbReference>
<dbReference type="InterPro" id="IPR052384">
    <property type="entry name" value="TMTC_O-mannosyltransferase"/>
</dbReference>
<name>A0A942A3R2_9BACT</name>
<evidence type="ECO:0000256" key="1">
    <source>
        <dbReference type="PROSITE-ProRule" id="PRU00339"/>
    </source>
</evidence>
<dbReference type="Pfam" id="PF13181">
    <property type="entry name" value="TPR_8"/>
    <property type="match status" value="2"/>
</dbReference>
<evidence type="ECO:0008006" key="4">
    <source>
        <dbReference type="Google" id="ProtNLM"/>
    </source>
</evidence>
<gene>
    <name evidence="2" type="ORF">MAG551_00228</name>
</gene>
<dbReference type="GO" id="GO:0035269">
    <property type="term" value="P:protein O-linked glycosylation via mannose"/>
    <property type="evidence" value="ECO:0007669"/>
    <property type="project" value="TreeGrafter"/>
</dbReference>
<dbReference type="Gene3D" id="1.25.40.10">
    <property type="entry name" value="Tetratricopeptide repeat domain"/>
    <property type="match status" value="2"/>
</dbReference>
<dbReference type="GO" id="GO:0000030">
    <property type="term" value="F:mannosyltransferase activity"/>
    <property type="evidence" value="ECO:0007669"/>
    <property type="project" value="TreeGrafter"/>
</dbReference>
<dbReference type="SUPFAM" id="SSF48452">
    <property type="entry name" value="TPR-like"/>
    <property type="match status" value="1"/>
</dbReference>
<dbReference type="EMBL" id="JAANXD010000014">
    <property type="protein sequence ID" value="MBS1257192.1"/>
    <property type="molecule type" value="Genomic_DNA"/>
</dbReference>
<dbReference type="SMART" id="SM00028">
    <property type="entry name" value="TPR"/>
    <property type="match status" value="4"/>
</dbReference>
<evidence type="ECO:0000313" key="3">
    <source>
        <dbReference type="Proteomes" id="UP000722750"/>
    </source>
</evidence>
<feature type="repeat" description="TPR" evidence="1">
    <location>
        <begin position="120"/>
        <end position="153"/>
    </location>
</feature>
<dbReference type="InterPro" id="IPR019734">
    <property type="entry name" value="TPR_rpt"/>
</dbReference>
<protein>
    <recommendedName>
        <fullName evidence="4">Tetratricopeptide repeat protein</fullName>
    </recommendedName>
</protein>
<proteinExistence type="predicted"/>
<evidence type="ECO:0000313" key="2">
    <source>
        <dbReference type="EMBL" id="MBS1257192.1"/>
    </source>
</evidence>
<dbReference type="Proteomes" id="UP000722750">
    <property type="component" value="Unassembled WGS sequence"/>
</dbReference>
<dbReference type="PROSITE" id="PS50005">
    <property type="entry name" value="TPR"/>
    <property type="match status" value="2"/>
</dbReference>
<dbReference type="InterPro" id="IPR011990">
    <property type="entry name" value="TPR-like_helical_dom_sf"/>
</dbReference>
<reference evidence="2" key="1">
    <citation type="journal article" date="2021" name="ISME J.">
        <title>Fine-scale metabolic discontinuity in a stratified prokaryote microbiome of a Red Sea deep halocline.</title>
        <authorList>
            <person name="Michoud G."/>
            <person name="Ngugi D.K."/>
            <person name="Barozzi A."/>
            <person name="Merlino G."/>
            <person name="Calleja M.L."/>
            <person name="Delgado-Huertas A."/>
            <person name="Moran X.A.G."/>
            <person name="Daffonchio D."/>
        </authorList>
    </citation>
    <scope>NUCLEOTIDE SEQUENCE</scope>
    <source>
        <strain evidence="2">SuakinDeep_MAG55_1</strain>
    </source>
</reference>
<comment type="caution">
    <text evidence="2">The sequence shown here is derived from an EMBL/GenBank/DDBJ whole genome shotgun (WGS) entry which is preliminary data.</text>
</comment>
<dbReference type="PANTHER" id="PTHR44216:SF3">
    <property type="entry name" value="PROTEIN O-MANNOSYL-TRANSFERASE TMTC2"/>
    <property type="match status" value="1"/>
</dbReference>
<dbReference type="AlphaFoldDB" id="A0A942A3R2"/>
<sequence length="210" mass="24467">MHIQKEKEDPEDALFKLVKSYDQIKHYDEAFKCLRKLLSISDDTEKKAHYILTIGQLMEKKEDFKTAVRHYRRALRLKPSIASTSYLINNNLGFSLNKLGKYKEGEKYCIAAIKVIDLMSNAHKNLGISLEGQLHFNEAAAEYVDAVRVNPDDCRPLKHLETLLDSQPELECEFAEQQRLCRQAVDNFQKEFQIKQKHQQKYDTKKLHPG</sequence>
<accession>A0A942A3R2</accession>